<name>A0ABP0BF47_9PEZI</name>
<dbReference type="SUPFAM" id="SSF51445">
    <property type="entry name" value="(Trans)glycosidases"/>
    <property type="match status" value="1"/>
</dbReference>
<dbReference type="Pfam" id="PF18368">
    <property type="entry name" value="Ig_GlcNase"/>
    <property type="match status" value="1"/>
</dbReference>
<feature type="signal peptide" evidence="4">
    <location>
        <begin position="1"/>
        <end position="20"/>
    </location>
</feature>
<evidence type="ECO:0000259" key="5">
    <source>
        <dbReference type="Pfam" id="PF00703"/>
    </source>
</evidence>
<keyword evidence="4" id="KW-0732">Signal</keyword>
<dbReference type="InterPro" id="IPR043534">
    <property type="entry name" value="EBDG/EBM"/>
</dbReference>
<dbReference type="EMBL" id="CAWUHC010000021">
    <property type="protein sequence ID" value="CAK7217806.1"/>
    <property type="molecule type" value="Genomic_DNA"/>
</dbReference>
<evidence type="ECO:0008006" key="10">
    <source>
        <dbReference type="Google" id="ProtNLM"/>
    </source>
</evidence>
<dbReference type="Pfam" id="PF00703">
    <property type="entry name" value="Glyco_hydro_2"/>
    <property type="match status" value="1"/>
</dbReference>
<dbReference type="PANTHER" id="PTHR43536:SF1">
    <property type="entry name" value="MANNOSYLGLYCOPROTEIN ENDO-BETA-MANNOSIDASE"/>
    <property type="match status" value="1"/>
</dbReference>
<evidence type="ECO:0000313" key="9">
    <source>
        <dbReference type="Proteomes" id="UP001642406"/>
    </source>
</evidence>
<dbReference type="InterPro" id="IPR041351">
    <property type="entry name" value="Ig_GlcNase"/>
</dbReference>
<evidence type="ECO:0000256" key="3">
    <source>
        <dbReference type="ARBA" id="ARBA00023295"/>
    </source>
</evidence>
<feature type="domain" description="Beta-mannosidase-like galactose-binding" evidence="7">
    <location>
        <begin position="67"/>
        <end position="182"/>
    </location>
</feature>
<dbReference type="Gene3D" id="2.60.40.10">
    <property type="entry name" value="Immunoglobulins"/>
    <property type="match status" value="3"/>
</dbReference>
<dbReference type="Gene3D" id="3.20.20.80">
    <property type="entry name" value="Glycosidases"/>
    <property type="match status" value="1"/>
</dbReference>
<evidence type="ECO:0000259" key="6">
    <source>
        <dbReference type="Pfam" id="PF18368"/>
    </source>
</evidence>
<dbReference type="PANTHER" id="PTHR43536">
    <property type="entry name" value="MANNOSYLGLYCOPROTEIN ENDO-BETA-MANNOSIDASE"/>
    <property type="match status" value="1"/>
</dbReference>
<organism evidence="8 9">
    <name type="scientific">Sporothrix bragantina</name>
    <dbReference type="NCBI Taxonomy" id="671064"/>
    <lineage>
        <taxon>Eukaryota</taxon>
        <taxon>Fungi</taxon>
        <taxon>Dikarya</taxon>
        <taxon>Ascomycota</taxon>
        <taxon>Pezizomycotina</taxon>
        <taxon>Sordariomycetes</taxon>
        <taxon>Sordariomycetidae</taxon>
        <taxon>Ophiostomatales</taxon>
        <taxon>Ophiostomataceae</taxon>
        <taxon>Sporothrix</taxon>
    </lineage>
</organism>
<evidence type="ECO:0000256" key="4">
    <source>
        <dbReference type="SAM" id="SignalP"/>
    </source>
</evidence>
<evidence type="ECO:0000259" key="7">
    <source>
        <dbReference type="Pfam" id="PF22666"/>
    </source>
</evidence>
<accession>A0ABP0BF47</accession>
<proteinExistence type="inferred from homology"/>
<dbReference type="InterPro" id="IPR054593">
    <property type="entry name" value="Beta-mannosidase-like_N2"/>
</dbReference>
<gene>
    <name evidence="8" type="ORF">SBRCBS47491_003295</name>
</gene>
<keyword evidence="9" id="KW-1185">Reference proteome</keyword>
<evidence type="ECO:0000313" key="8">
    <source>
        <dbReference type="EMBL" id="CAK7217806.1"/>
    </source>
</evidence>
<evidence type="ECO:0000256" key="1">
    <source>
        <dbReference type="ARBA" id="ARBA00007401"/>
    </source>
</evidence>
<keyword evidence="2" id="KW-0378">Hydrolase</keyword>
<comment type="similarity">
    <text evidence="1">Belongs to the glycosyl hydrolase 2 family.</text>
</comment>
<feature type="domain" description="Exo-beta-D-glucosaminidase Ig-fold" evidence="6">
    <location>
        <begin position="836"/>
        <end position="947"/>
    </location>
</feature>
<dbReference type="InterPro" id="IPR013783">
    <property type="entry name" value="Ig-like_fold"/>
</dbReference>
<reference evidence="8 9" key="1">
    <citation type="submission" date="2024-01" db="EMBL/GenBank/DDBJ databases">
        <authorList>
            <person name="Allen C."/>
            <person name="Tagirdzhanova G."/>
        </authorList>
    </citation>
    <scope>NUCLEOTIDE SEQUENCE [LARGE SCALE GENOMIC DNA]</scope>
</reference>
<dbReference type="SUPFAM" id="SSF49303">
    <property type="entry name" value="beta-Galactosidase/glucuronidase domain"/>
    <property type="match status" value="3"/>
</dbReference>
<keyword evidence="3" id="KW-0326">Glycosidase</keyword>
<dbReference type="InterPro" id="IPR017853">
    <property type="entry name" value="GH"/>
</dbReference>
<sequence>MRLPARGATALVSIFATAQAASRAVATLPITDAGDAAAIPAWDVQSTAKITQDPAALSKAGFVLTTSTSWHHASVSRCTVMGCLLAAGVYNDSDLFYSENLATIDKTQFKVPWLYRSEFTLPAPHSNTNTTGAGSTHYLLETNGITSRADIYLNGHQVADKVTQSGAYGGHVYDVTAAVITGGSLSNNSNSSGNAIVVRAYPTNYLQDFGVGFVDWNPYPPDNGTGVWRDITVRQTGSVAIEAFRVTTNGTAGPVTVQATVRNLEKAATVSVLAEAVVSRDDGSATVSSTLPTTIQLAPGQATQVSLAVNVASPAVWWPRQWGEQPLYRAQLKVSTSSSITSASSLSDTATRSFGFRQVTATVSAADDILFSINGRPFQVLGGGYTSDMFLRWDAARFEAHALYTLDMGLNTIRLEGKMEQPELYAIADRLGLMVLPGWECCDKWEAWSYNDDLPAPTAIWSDADYATANASMRHEAAMQQSHPSILGFLVGSDYWPDDRATAIYQDALAAAGWQAPVVASAAKTGYSKALGPGGMKMPGPYDWVPPNYWYDITDAASVTDDARYGAAFGFGSEQGAGGGTPTLSSLQRFLSVTDLEDLWKAPNKGLYHMSTAASSFHNRSIFNTALWQRYGAPTSLDDYLLKTQMADYEATRAMFEGFTANWGKQGAVSTDFSSTARPATGVVYWMLNGAWPALHWALFDYYLHPAGAYYGVQAAVGRSENVVYDYVRRSVVLVNRSLNQTGVRTVRAELISAADGKVLANVTTDTKEKTLTTTPNSGRTVLSSIPGITTLTDVGLLRLTLLDGNVYSGKVISRNVYWLPAGGHVDTLNWDASSWYDTPVSTYTSLKSLSTLPVANVSVAVSQKEVNNSTSWEVHLENNSPTPAVFISLNLVDSASHDVVPVVWSDNYVTLFPHEALTVTVRALGPALGMAGSTEGAAVQVIGRNVAKATVNLK</sequence>
<dbReference type="InterPro" id="IPR006102">
    <property type="entry name" value="Ig-like_GH2"/>
</dbReference>
<dbReference type="InterPro" id="IPR036156">
    <property type="entry name" value="Beta-gal/glucu_dom_sf"/>
</dbReference>
<dbReference type="InterPro" id="IPR008979">
    <property type="entry name" value="Galactose-bd-like_sf"/>
</dbReference>
<dbReference type="Pfam" id="PF22666">
    <property type="entry name" value="Glyco_hydro_2_N2"/>
    <property type="match status" value="1"/>
</dbReference>
<protein>
    <recommendedName>
        <fullName evidence="10">Exo-1,4-beta-D-glucosaminidase</fullName>
    </recommendedName>
</protein>
<dbReference type="SUPFAM" id="SSF49785">
    <property type="entry name" value="Galactose-binding domain-like"/>
    <property type="match status" value="1"/>
</dbReference>
<evidence type="ECO:0000256" key="2">
    <source>
        <dbReference type="ARBA" id="ARBA00022801"/>
    </source>
</evidence>
<dbReference type="Proteomes" id="UP001642406">
    <property type="component" value="Unassembled WGS sequence"/>
</dbReference>
<feature type="domain" description="Glycoside hydrolase family 2 immunoglobulin-like beta-sandwich" evidence="5">
    <location>
        <begin position="239"/>
        <end position="357"/>
    </location>
</feature>
<feature type="chain" id="PRO_5047317924" description="Exo-1,4-beta-D-glucosaminidase" evidence="4">
    <location>
        <begin position="21"/>
        <end position="955"/>
    </location>
</feature>
<dbReference type="Gene3D" id="2.60.120.260">
    <property type="entry name" value="Galactose-binding domain-like"/>
    <property type="match status" value="1"/>
</dbReference>
<comment type="caution">
    <text evidence="8">The sequence shown here is derived from an EMBL/GenBank/DDBJ whole genome shotgun (WGS) entry which is preliminary data.</text>
</comment>